<dbReference type="Proteomes" id="UP000235220">
    <property type="component" value="Chromosome 8"/>
</dbReference>
<name>A0A2I4G1L7_JUGRE</name>
<evidence type="ECO:0000256" key="1">
    <source>
        <dbReference type="ARBA" id="ARBA00009861"/>
    </source>
</evidence>
<dbReference type="Gene3D" id="3.30.559.10">
    <property type="entry name" value="Chloramphenicol acetyltransferase-like domain"/>
    <property type="match status" value="2"/>
</dbReference>
<gene>
    <name evidence="3" type="primary">LOC109003910</name>
</gene>
<proteinExistence type="inferred from homology"/>
<dbReference type="RefSeq" id="XP_018837793.2">
    <property type="nucleotide sequence ID" value="XM_018982248.2"/>
</dbReference>
<evidence type="ECO:0000313" key="2">
    <source>
        <dbReference type="Proteomes" id="UP000235220"/>
    </source>
</evidence>
<dbReference type="InterPro" id="IPR050317">
    <property type="entry name" value="Plant_Fungal_Acyltransferase"/>
</dbReference>
<dbReference type="PANTHER" id="PTHR31642">
    <property type="entry name" value="TRICHOTHECENE 3-O-ACETYLTRANSFERASE"/>
    <property type="match status" value="1"/>
</dbReference>
<protein>
    <submittedName>
        <fullName evidence="3">Protein ECERIFERUM 2-like</fullName>
    </submittedName>
</protein>
<dbReference type="InterPro" id="IPR023213">
    <property type="entry name" value="CAT-like_dom_sf"/>
</dbReference>
<dbReference type="KEGG" id="jre:109003910"/>
<sequence>MGSENMGSLVSNFKLSSVVPATVTGENKVHELTHMDLAMKLHYIQGVYFFRREAVEGLSILNLKEPMFQCLDLYFTVSGRVRRSETGRPFIKCNDSGVRIVEADCDATIEEFLAMKDHCFHGSLVYNQVLGPDLAFSPLVIIQFTRFKCGGMSLGLSWAHVLGNAFSASAFINMWGQILSGQMPPKSLQTPNPVKAKFPPPSCEKSVSMKRVDPLGDDHWLTANDSNMETDYFPVTAKQLEHMVTNICADDKLAAKTSHFEVLSAVIWKYISETREDLGPRIVTVSTSHNRPWENEYPTNGRMVLSMVEADFSVAKADVSAVVELISQKIVEINNNNIGSVDEEMVENGNGEADFITYGANLTFVNLEETNIYGLELKGHWPVFANYTINGVGDEGVVLVLPGPTNGKGEEGGGHVGAVADGVTVSMVLPKNQLALLKSKLERDWNIV</sequence>
<comment type="similarity">
    <text evidence="1">Belongs to the plant acyltransferase family.</text>
</comment>
<keyword evidence="2" id="KW-1185">Reference proteome</keyword>
<dbReference type="AlphaFoldDB" id="A0A2I4G1L7"/>
<accession>A0A2I4G1L7</accession>
<evidence type="ECO:0000313" key="3">
    <source>
        <dbReference type="RefSeq" id="XP_018837793.2"/>
    </source>
</evidence>
<organism evidence="2 3">
    <name type="scientific">Juglans regia</name>
    <name type="common">English walnut</name>
    <dbReference type="NCBI Taxonomy" id="51240"/>
    <lineage>
        <taxon>Eukaryota</taxon>
        <taxon>Viridiplantae</taxon>
        <taxon>Streptophyta</taxon>
        <taxon>Embryophyta</taxon>
        <taxon>Tracheophyta</taxon>
        <taxon>Spermatophyta</taxon>
        <taxon>Magnoliopsida</taxon>
        <taxon>eudicotyledons</taxon>
        <taxon>Gunneridae</taxon>
        <taxon>Pentapetalae</taxon>
        <taxon>rosids</taxon>
        <taxon>fabids</taxon>
        <taxon>Fagales</taxon>
        <taxon>Juglandaceae</taxon>
        <taxon>Juglans</taxon>
    </lineage>
</organism>
<reference evidence="3" key="1">
    <citation type="submission" date="2025-08" db="UniProtKB">
        <authorList>
            <consortium name="RefSeq"/>
        </authorList>
    </citation>
    <scope>IDENTIFICATION</scope>
    <source>
        <tissue evidence="3">Leaves</tissue>
    </source>
</reference>
<dbReference type="Pfam" id="PF02458">
    <property type="entry name" value="Transferase"/>
    <property type="match status" value="1"/>
</dbReference>
<dbReference type="FunCoup" id="A0A2I4G1L7">
    <property type="interactions" value="175"/>
</dbReference>
<dbReference type="OrthoDB" id="1862401at2759"/>
<dbReference type="Gramene" id="Jr08_07440_p1">
    <property type="protein sequence ID" value="cds.Jr08_07440_p1"/>
    <property type="gene ID" value="Jr08_07440"/>
</dbReference>
<dbReference type="GO" id="GO:0016747">
    <property type="term" value="F:acyltransferase activity, transferring groups other than amino-acyl groups"/>
    <property type="evidence" value="ECO:0000318"/>
    <property type="project" value="GO_Central"/>
</dbReference>
<dbReference type="PANTHER" id="PTHR31642:SF259">
    <property type="entry name" value="PROTEIN ECERIFERUM 2"/>
    <property type="match status" value="1"/>
</dbReference>
<dbReference type="STRING" id="51240.A0A2I4G1L7"/>
<dbReference type="GeneID" id="109003910"/>